<dbReference type="Pfam" id="PF02310">
    <property type="entry name" value="B12-binding"/>
    <property type="match status" value="1"/>
</dbReference>
<reference evidence="2 3" key="1">
    <citation type="submission" date="2020-08" db="EMBL/GenBank/DDBJ databases">
        <title>Genomic Encyclopedia of Type Strains, Phase IV (KMG-IV): sequencing the most valuable type-strain genomes for metagenomic binning, comparative biology and taxonomic classification.</title>
        <authorList>
            <person name="Goeker M."/>
        </authorList>
    </citation>
    <scope>NUCLEOTIDE SEQUENCE [LARGE SCALE GENOMIC DNA]</scope>
    <source>
        <strain evidence="2 3">DSM 4737</strain>
    </source>
</reference>
<gene>
    <name evidence="2" type="ORF">GGR13_001646</name>
</gene>
<dbReference type="RefSeq" id="WP_183213008.1">
    <property type="nucleotide sequence ID" value="NZ_JACHOR010000002.1"/>
</dbReference>
<evidence type="ECO:0000313" key="3">
    <source>
        <dbReference type="Proteomes" id="UP000545037"/>
    </source>
</evidence>
<sequence length="293" mass="31862">MAYVHRALSTQDSLEEMNASGLVVPFEASERELLASPSPAALAQLIEGEIIPRLLMAHQAGGRSEVIPMTTGVIAPSELSRFARQVMTEDLSTLIDHVDLLMRRGVAVETIYFDLLSPTAKLLGVMWEEDACTFNDVTIGLCRLQQIVYEFADRVHLGTGGGDGRTALFSLTPGDQHSFGLVLVVEFFRRAGWRTVCMTDATAEDLAETVRRDHFDLIGFSMADHNWLEGLQPVIANLRSVSRNAGVRVIVGGKAFTDDPSRVAFVGADETAEDARTAVKTAERLVTTSIAVA</sequence>
<dbReference type="Gene3D" id="3.40.50.280">
    <property type="entry name" value="Cobalamin-binding domain"/>
    <property type="match status" value="1"/>
</dbReference>
<dbReference type="GO" id="GO:0031419">
    <property type="term" value="F:cobalamin binding"/>
    <property type="evidence" value="ECO:0007669"/>
    <property type="project" value="InterPro"/>
</dbReference>
<dbReference type="AlphaFoldDB" id="A0A7W9CI47"/>
<dbReference type="GO" id="GO:0046872">
    <property type="term" value="F:metal ion binding"/>
    <property type="evidence" value="ECO:0007669"/>
    <property type="project" value="InterPro"/>
</dbReference>
<proteinExistence type="predicted"/>
<dbReference type="SUPFAM" id="SSF52242">
    <property type="entry name" value="Cobalamin (vitamin B12)-binding domain"/>
    <property type="match status" value="1"/>
</dbReference>
<dbReference type="InterPro" id="IPR006158">
    <property type="entry name" value="Cobalamin-bd"/>
</dbReference>
<name>A0A7W9CI47_9CAUL</name>
<dbReference type="CDD" id="cd02065">
    <property type="entry name" value="B12-binding_like"/>
    <property type="match status" value="1"/>
</dbReference>
<accession>A0A7W9CI47</accession>
<feature type="domain" description="B12-binding" evidence="1">
    <location>
        <begin position="164"/>
        <end position="293"/>
    </location>
</feature>
<organism evidence="2 3">
    <name type="scientific">Brevundimonas variabilis</name>
    <dbReference type="NCBI Taxonomy" id="74312"/>
    <lineage>
        <taxon>Bacteria</taxon>
        <taxon>Pseudomonadati</taxon>
        <taxon>Pseudomonadota</taxon>
        <taxon>Alphaproteobacteria</taxon>
        <taxon>Caulobacterales</taxon>
        <taxon>Caulobacteraceae</taxon>
        <taxon>Brevundimonas</taxon>
    </lineage>
</organism>
<dbReference type="InterPro" id="IPR036724">
    <property type="entry name" value="Cobalamin-bd_sf"/>
</dbReference>
<dbReference type="EMBL" id="JACHOR010000002">
    <property type="protein sequence ID" value="MBB5746062.1"/>
    <property type="molecule type" value="Genomic_DNA"/>
</dbReference>
<evidence type="ECO:0000259" key="1">
    <source>
        <dbReference type="PROSITE" id="PS51332"/>
    </source>
</evidence>
<keyword evidence="3" id="KW-1185">Reference proteome</keyword>
<protein>
    <submittedName>
        <fullName evidence="2">Methanogenic corrinoid protein MtbC1</fullName>
    </submittedName>
</protein>
<evidence type="ECO:0000313" key="2">
    <source>
        <dbReference type="EMBL" id="MBB5746062.1"/>
    </source>
</evidence>
<dbReference type="PROSITE" id="PS51332">
    <property type="entry name" value="B12_BINDING"/>
    <property type="match status" value="1"/>
</dbReference>
<comment type="caution">
    <text evidence="2">The sequence shown here is derived from an EMBL/GenBank/DDBJ whole genome shotgun (WGS) entry which is preliminary data.</text>
</comment>
<dbReference type="Proteomes" id="UP000545037">
    <property type="component" value="Unassembled WGS sequence"/>
</dbReference>